<protein>
    <submittedName>
        <fullName evidence="1">Uncharacterized protein</fullName>
    </submittedName>
</protein>
<organism evidence="1 2">
    <name type="scientific">Portunus trituberculatus</name>
    <name type="common">Swimming crab</name>
    <name type="synonym">Neptunus trituberculatus</name>
    <dbReference type="NCBI Taxonomy" id="210409"/>
    <lineage>
        <taxon>Eukaryota</taxon>
        <taxon>Metazoa</taxon>
        <taxon>Ecdysozoa</taxon>
        <taxon>Arthropoda</taxon>
        <taxon>Crustacea</taxon>
        <taxon>Multicrustacea</taxon>
        <taxon>Malacostraca</taxon>
        <taxon>Eumalacostraca</taxon>
        <taxon>Eucarida</taxon>
        <taxon>Decapoda</taxon>
        <taxon>Pleocyemata</taxon>
        <taxon>Brachyura</taxon>
        <taxon>Eubrachyura</taxon>
        <taxon>Portunoidea</taxon>
        <taxon>Portunidae</taxon>
        <taxon>Portuninae</taxon>
        <taxon>Portunus</taxon>
    </lineage>
</organism>
<accession>A0A5B7KGS0</accession>
<gene>
    <name evidence="1" type="ORF">E2C01_101721</name>
</gene>
<reference evidence="1 2" key="1">
    <citation type="submission" date="2019-05" db="EMBL/GenBank/DDBJ databases">
        <title>Another draft genome of Portunus trituberculatus and its Hox gene families provides insights of decapod evolution.</title>
        <authorList>
            <person name="Jeong J.-H."/>
            <person name="Song I."/>
            <person name="Kim S."/>
            <person name="Choi T."/>
            <person name="Kim D."/>
            <person name="Ryu S."/>
            <person name="Kim W."/>
        </authorList>
    </citation>
    <scope>NUCLEOTIDE SEQUENCE [LARGE SCALE GENOMIC DNA]</scope>
    <source>
        <tissue evidence="1">Muscle</tissue>
    </source>
</reference>
<name>A0A5B7KGS0_PORTR</name>
<comment type="caution">
    <text evidence="1">The sequence shown here is derived from an EMBL/GenBank/DDBJ whole genome shotgun (WGS) entry which is preliminary data.</text>
</comment>
<proteinExistence type="predicted"/>
<keyword evidence="2" id="KW-1185">Reference proteome</keyword>
<dbReference type="EMBL" id="VSRR010148546">
    <property type="protein sequence ID" value="MPD05947.1"/>
    <property type="molecule type" value="Genomic_DNA"/>
</dbReference>
<dbReference type="Proteomes" id="UP000324222">
    <property type="component" value="Unassembled WGS sequence"/>
</dbReference>
<dbReference type="AlphaFoldDB" id="A0A5B7KGS0"/>
<evidence type="ECO:0000313" key="1">
    <source>
        <dbReference type="EMBL" id="MPD05947.1"/>
    </source>
</evidence>
<evidence type="ECO:0000313" key="2">
    <source>
        <dbReference type="Proteomes" id="UP000324222"/>
    </source>
</evidence>
<sequence>MDLAAPLNSSMIQFEKPMYCSTVGMLILAHIIITLPTHSSGPWMHSNLYPVASTRSCILYGRG</sequence>